<dbReference type="SMART" id="SM00217">
    <property type="entry name" value="WAP"/>
    <property type="match status" value="2"/>
</dbReference>
<evidence type="ECO:0000313" key="10">
    <source>
        <dbReference type="EMBL" id="MBZ3890115.1"/>
    </source>
</evidence>
<evidence type="ECO:0000256" key="7">
    <source>
        <dbReference type="SAM" id="SignalP"/>
    </source>
</evidence>
<evidence type="ECO:0000256" key="5">
    <source>
        <dbReference type="ARBA" id="ARBA00022900"/>
    </source>
</evidence>
<dbReference type="GO" id="GO:0005615">
    <property type="term" value="C:extracellular space"/>
    <property type="evidence" value="ECO:0007669"/>
    <property type="project" value="TreeGrafter"/>
</dbReference>
<evidence type="ECO:0000256" key="6">
    <source>
        <dbReference type="ARBA" id="ARBA00023157"/>
    </source>
</evidence>
<evidence type="ECO:0000256" key="1">
    <source>
        <dbReference type="ARBA" id="ARBA00004613"/>
    </source>
</evidence>
<dbReference type="InterPro" id="IPR002223">
    <property type="entry name" value="Kunitz_BPTI"/>
</dbReference>
<dbReference type="InterPro" id="IPR008197">
    <property type="entry name" value="WAP_dom"/>
</dbReference>
<evidence type="ECO:0000256" key="3">
    <source>
        <dbReference type="ARBA" id="ARBA00022690"/>
    </source>
</evidence>
<comment type="caution">
    <text evidence="10">The sequence shown here is derived from an EMBL/GenBank/DDBJ whole genome shotgun (WGS) entry which is preliminary data.</text>
</comment>
<feature type="domain" description="BPTI/Kunitz inhibitor" evidence="8">
    <location>
        <begin position="77"/>
        <end position="127"/>
    </location>
</feature>
<protein>
    <submittedName>
        <fullName evidence="10">Eppin</fullName>
    </submittedName>
</protein>
<feature type="domain" description="WAP" evidence="9">
    <location>
        <begin position="135"/>
        <end position="181"/>
    </location>
</feature>
<organism evidence="10 11">
    <name type="scientific">Sciurus carolinensis</name>
    <name type="common">Eastern gray squirrel</name>
    <dbReference type="NCBI Taxonomy" id="30640"/>
    <lineage>
        <taxon>Eukaryota</taxon>
        <taxon>Metazoa</taxon>
        <taxon>Chordata</taxon>
        <taxon>Craniata</taxon>
        <taxon>Vertebrata</taxon>
        <taxon>Euteleostomi</taxon>
        <taxon>Mammalia</taxon>
        <taxon>Eutheria</taxon>
        <taxon>Euarchontoglires</taxon>
        <taxon>Glires</taxon>
        <taxon>Rodentia</taxon>
        <taxon>Sciuromorpha</taxon>
        <taxon>Sciuridae</taxon>
        <taxon>Sciurinae</taxon>
        <taxon>Sciurini</taxon>
        <taxon>Sciurus</taxon>
    </lineage>
</organism>
<dbReference type="GO" id="GO:0004867">
    <property type="term" value="F:serine-type endopeptidase inhibitor activity"/>
    <property type="evidence" value="ECO:0007669"/>
    <property type="project" value="UniProtKB-KW"/>
</dbReference>
<dbReference type="Gene3D" id="4.10.75.10">
    <property type="entry name" value="Elafin-like"/>
    <property type="match status" value="2"/>
</dbReference>
<keyword evidence="6" id="KW-1015">Disulfide bond</keyword>
<evidence type="ECO:0000256" key="4">
    <source>
        <dbReference type="ARBA" id="ARBA00022729"/>
    </source>
</evidence>
<keyword evidence="4 7" id="KW-0732">Signal</keyword>
<dbReference type="CDD" id="cd22611">
    <property type="entry name" value="Kunitz_eppin"/>
    <property type="match status" value="1"/>
</dbReference>
<sequence length="274" mass="31690">MESSGLLSILVLFILFVNIQGPGLSDWFFPRKCPRVREQCEFRERDLCTRDRQCPYNKKCCVFSCGKKCIDLQQDICNLPKEAGPCMALFRRWWYSKKNNTCYSFVYGGCQGNNNNFQTKSICQNTCQQRMEHIFSSLESCPKIRVKCEIEERNQCTRHRECPENMKCCMFSCGKKCLDLRKGTYGSPEQPQPSLSPPCPFPHLNSPDASSPRHKLPQCGTGETWTVFQFCPCFVCNVSDVVFPVWTSVSPSISYTWVLDHMVFRFLFDDLLKC</sequence>
<dbReference type="PROSITE" id="PS50279">
    <property type="entry name" value="BPTI_KUNITZ_2"/>
    <property type="match status" value="1"/>
</dbReference>
<dbReference type="InterPro" id="IPR036880">
    <property type="entry name" value="Kunitz_BPTI_sf"/>
</dbReference>
<dbReference type="PROSITE" id="PS51390">
    <property type="entry name" value="WAP"/>
    <property type="match status" value="2"/>
</dbReference>
<dbReference type="Proteomes" id="UP001166674">
    <property type="component" value="Unassembled WGS sequence"/>
</dbReference>
<dbReference type="Pfam" id="PF00095">
    <property type="entry name" value="WAP"/>
    <property type="match status" value="2"/>
</dbReference>
<dbReference type="SUPFAM" id="SSF57256">
    <property type="entry name" value="Elafin-like"/>
    <property type="match status" value="2"/>
</dbReference>
<evidence type="ECO:0000259" key="8">
    <source>
        <dbReference type="PROSITE" id="PS50279"/>
    </source>
</evidence>
<dbReference type="InterPro" id="IPR020901">
    <property type="entry name" value="Prtase_inh_Kunz-CS"/>
</dbReference>
<dbReference type="SMART" id="SM00131">
    <property type="entry name" value="KU"/>
    <property type="match status" value="1"/>
</dbReference>
<dbReference type="InterPro" id="IPR051388">
    <property type="entry name" value="Serpin_venom_toxin"/>
</dbReference>
<dbReference type="Gene3D" id="4.10.410.10">
    <property type="entry name" value="Pancreatic trypsin inhibitor Kunitz domain"/>
    <property type="match status" value="1"/>
</dbReference>
<keyword evidence="3" id="KW-0646">Protease inhibitor</keyword>
<dbReference type="SUPFAM" id="SSF57362">
    <property type="entry name" value="BPTI-like"/>
    <property type="match status" value="1"/>
</dbReference>
<reference evidence="10" key="1">
    <citation type="submission" date="2020-03" db="EMBL/GenBank/DDBJ databases">
        <title>Studies in the Genomics of Life Span.</title>
        <authorList>
            <person name="Glass D."/>
        </authorList>
    </citation>
    <scope>NUCLEOTIDE SEQUENCE</scope>
    <source>
        <strain evidence="10">SUZIE</strain>
        <tissue evidence="10">Muscle</tissue>
    </source>
</reference>
<dbReference type="PROSITE" id="PS00280">
    <property type="entry name" value="BPTI_KUNITZ_1"/>
    <property type="match status" value="1"/>
</dbReference>
<dbReference type="FunFam" id="4.10.410.10:FF:000015">
    <property type="entry name" value="WAP four-disulfide core domain 6A"/>
    <property type="match status" value="1"/>
</dbReference>
<dbReference type="FunFam" id="4.10.75.10:FF:000004">
    <property type="entry name" value="WAP four-disulfide core domain 6A"/>
    <property type="match status" value="2"/>
</dbReference>
<gene>
    <name evidence="10" type="ORF">SUZIE_206355</name>
</gene>
<evidence type="ECO:0000313" key="11">
    <source>
        <dbReference type="Proteomes" id="UP001166674"/>
    </source>
</evidence>
<dbReference type="EMBL" id="JAATJV010438068">
    <property type="protein sequence ID" value="MBZ3890115.1"/>
    <property type="molecule type" value="Genomic_DNA"/>
</dbReference>
<dbReference type="Pfam" id="PF00014">
    <property type="entry name" value="Kunitz_BPTI"/>
    <property type="match status" value="1"/>
</dbReference>
<proteinExistence type="predicted"/>
<dbReference type="InterPro" id="IPR036645">
    <property type="entry name" value="Elafin-like_sf"/>
</dbReference>
<comment type="subcellular location">
    <subcellularLocation>
        <location evidence="1">Secreted</location>
    </subcellularLocation>
</comment>
<dbReference type="PANTHER" id="PTHR46751">
    <property type="entry name" value="EPPIN"/>
    <property type="match status" value="1"/>
</dbReference>
<dbReference type="PANTHER" id="PTHR46751:SF2">
    <property type="entry name" value="EPPIN"/>
    <property type="match status" value="1"/>
</dbReference>
<keyword evidence="5" id="KW-0722">Serine protease inhibitor</keyword>
<keyword evidence="2" id="KW-0964">Secreted</keyword>
<name>A0AA41TAU5_SCICA</name>
<dbReference type="PRINTS" id="PR00759">
    <property type="entry name" value="BASICPTASE"/>
</dbReference>
<feature type="chain" id="PRO_5041241586" evidence="7">
    <location>
        <begin position="26"/>
        <end position="274"/>
    </location>
</feature>
<evidence type="ECO:0000259" key="9">
    <source>
        <dbReference type="PROSITE" id="PS51390"/>
    </source>
</evidence>
<dbReference type="AlphaFoldDB" id="A0AA41TAU5"/>
<accession>A0AA41TAU5</accession>
<feature type="domain" description="WAP" evidence="9">
    <location>
        <begin position="26"/>
        <end position="73"/>
    </location>
</feature>
<keyword evidence="11" id="KW-1185">Reference proteome</keyword>
<feature type="signal peptide" evidence="7">
    <location>
        <begin position="1"/>
        <end position="25"/>
    </location>
</feature>
<evidence type="ECO:0000256" key="2">
    <source>
        <dbReference type="ARBA" id="ARBA00022525"/>
    </source>
</evidence>